<comment type="caution">
    <text evidence="2">The sequence shown here is derived from an EMBL/GenBank/DDBJ whole genome shotgun (WGS) entry which is preliminary data.</text>
</comment>
<evidence type="ECO:0000313" key="3">
    <source>
        <dbReference type="Proteomes" id="UP000265775"/>
    </source>
</evidence>
<sequence>MRVAAWKGPFPGPASRPGRRPLIHATTSITPLLLGRGRARHAAAPIGEGHDMRNIIRIGAGTDGRNRFVAI</sequence>
<evidence type="ECO:0000313" key="2">
    <source>
        <dbReference type="EMBL" id="RGW62478.1"/>
    </source>
</evidence>
<dbReference type="Proteomes" id="UP000265775">
    <property type="component" value="Unassembled WGS sequence"/>
</dbReference>
<proteinExistence type="predicted"/>
<accession>A0A395XXT6</accession>
<name>A0A395XXT6_BIFLN</name>
<organism evidence="2 3">
    <name type="scientific">Bifidobacterium longum</name>
    <dbReference type="NCBI Taxonomy" id="216816"/>
    <lineage>
        <taxon>Bacteria</taxon>
        <taxon>Bacillati</taxon>
        <taxon>Actinomycetota</taxon>
        <taxon>Actinomycetes</taxon>
        <taxon>Bifidobacteriales</taxon>
        <taxon>Bifidobacteriaceae</taxon>
        <taxon>Bifidobacterium</taxon>
    </lineage>
</organism>
<reference evidence="2 3" key="1">
    <citation type="submission" date="2018-08" db="EMBL/GenBank/DDBJ databases">
        <title>A genome reference for cultivated species of the human gut microbiota.</title>
        <authorList>
            <person name="Zou Y."/>
            <person name="Xue W."/>
            <person name="Luo G."/>
        </authorList>
    </citation>
    <scope>NUCLEOTIDE SEQUENCE [LARGE SCALE GENOMIC DNA]</scope>
    <source>
        <strain evidence="2 3">AF11-12</strain>
    </source>
</reference>
<protein>
    <submittedName>
        <fullName evidence="2">Uncharacterized protein</fullName>
    </submittedName>
</protein>
<dbReference type="EMBL" id="QSAR01000035">
    <property type="protein sequence ID" value="RGW62478.1"/>
    <property type="molecule type" value="Genomic_DNA"/>
</dbReference>
<evidence type="ECO:0000256" key="1">
    <source>
        <dbReference type="SAM" id="MobiDB-lite"/>
    </source>
</evidence>
<gene>
    <name evidence="2" type="ORF">DWV59_12445</name>
</gene>
<feature type="non-terminal residue" evidence="2">
    <location>
        <position position="71"/>
    </location>
</feature>
<dbReference type="AlphaFoldDB" id="A0A395XXT6"/>
<feature type="region of interest" description="Disordered" evidence="1">
    <location>
        <begin position="1"/>
        <end position="21"/>
    </location>
</feature>